<dbReference type="Proteomes" id="UP000095594">
    <property type="component" value="Unassembled WGS sequence"/>
</dbReference>
<dbReference type="InterPro" id="IPR009057">
    <property type="entry name" value="Homeodomain-like_sf"/>
</dbReference>
<evidence type="ECO:0000259" key="4">
    <source>
        <dbReference type="PROSITE" id="PS01124"/>
    </source>
</evidence>
<sequence>MNALTLKFNMESFYFSTHLPIKAFSTEGQEYHSVGYDKTSDLSLKELDFNDLISRIYSDKKINSPIDISPIEDVNFTVCPIISKNYEHGFYLIGPYTTNDASSKAIFKPKHCIIYLLNILYIKLENIDDNTSSKTSYNFNVNKAIKYIEENYKKTITLDEVCSNININKSYFCTIFKEHTGKTFSHYLSHYRVDKSKELLKDTDLSITEVALTVGYNSVNYFNNNFKRLNNITPVQYRNEINNLK</sequence>
<name>A0A174IT84_9CLOT</name>
<keyword evidence="3" id="KW-0804">Transcription</keyword>
<dbReference type="InterPro" id="IPR020449">
    <property type="entry name" value="Tscrpt_reg_AraC-type_HTH"/>
</dbReference>
<dbReference type="AlphaFoldDB" id="A0A174IT84"/>
<keyword evidence="1" id="KW-0805">Transcription regulation</keyword>
<reference evidence="5 6" key="1">
    <citation type="submission" date="2015-09" db="EMBL/GenBank/DDBJ databases">
        <authorList>
            <consortium name="Pathogen Informatics"/>
        </authorList>
    </citation>
    <scope>NUCLEOTIDE SEQUENCE [LARGE SCALE GENOMIC DNA]</scope>
    <source>
        <strain evidence="5 6">2789STDY5834856</strain>
    </source>
</reference>
<dbReference type="GO" id="GO:0003700">
    <property type="term" value="F:DNA-binding transcription factor activity"/>
    <property type="evidence" value="ECO:0007669"/>
    <property type="project" value="InterPro"/>
</dbReference>
<dbReference type="PROSITE" id="PS00041">
    <property type="entry name" value="HTH_ARAC_FAMILY_1"/>
    <property type="match status" value="1"/>
</dbReference>
<dbReference type="PANTHER" id="PTHR43280">
    <property type="entry name" value="ARAC-FAMILY TRANSCRIPTIONAL REGULATOR"/>
    <property type="match status" value="1"/>
</dbReference>
<dbReference type="Pfam" id="PF12833">
    <property type="entry name" value="HTH_18"/>
    <property type="match status" value="1"/>
</dbReference>
<dbReference type="SMART" id="SM00342">
    <property type="entry name" value="HTH_ARAC"/>
    <property type="match status" value="1"/>
</dbReference>
<dbReference type="PROSITE" id="PS01124">
    <property type="entry name" value="HTH_ARAC_FAMILY_2"/>
    <property type="match status" value="1"/>
</dbReference>
<dbReference type="RefSeq" id="WP_055267156.1">
    <property type="nucleotide sequence ID" value="NZ_CABIXQ010000019.1"/>
</dbReference>
<proteinExistence type="predicted"/>
<keyword evidence="2" id="KW-0238">DNA-binding</keyword>
<dbReference type="InterPro" id="IPR018060">
    <property type="entry name" value="HTH_AraC"/>
</dbReference>
<dbReference type="PANTHER" id="PTHR43280:SF28">
    <property type="entry name" value="HTH-TYPE TRANSCRIPTIONAL ACTIVATOR RHAS"/>
    <property type="match status" value="1"/>
</dbReference>
<dbReference type="PRINTS" id="PR00032">
    <property type="entry name" value="HTHARAC"/>
</dbReference>
<dbReference type="EMBL" id="CYZX01000019">
    <property type="protein sequence ID" value="CUO90563.1"/>
    <property type="molecule type" value="Genomic_DNA"/>
</dbReference>
<dbReference type="Gene3D" id="1.10.10.60">
    <property type="entry name" value="Homeodomain-like"/>
    <property type="match status" value="2"/>
</dbReference>
<evidence type="ECO:0000256" key="3">
    <source>
        <dbReference type="ARBA" id="ARBA00023163"/>
    </source>
</evidence>
<dbReference type="InterPro" id="IPR018062">
    <property type="entry name" value="HTH_AraC-typ_CS"/>
</dbReference>
<evidence type="ECO:0000313" key="5">
    <source>
        <dbReference type="EMBL" id="CUO90563.1"/>
    </source>
</evidence>
<accession>A0A174IT84</accession>
<feature type="domain" description="HTH araC/xylS-type" evidence="4">
    <location>
        <begin position="142"/>
        <end position="240"/>
    </location>
</feature>
<evidence type="ECO:0000313" key="6">
    <source>
        <dbReference type="Proteomes" id="UP000095594"/>
    </source>
</evidence>
<dbReference type="GO" id="GO:0043565">
    <property type="term" value="F:sequence-specific DNA binding"/>
    <property type="evidence" value="ECO:0007669"/>
    <property type="project" value="InterPro"/>
</dbReference>
<evidence type="ECO:0000256" key="1">
    <source>
        <dbReference type="ARBA" id="ARBA00023015"/>
    </source>
</evidence>
<dbReference type="SUPFAM" id="SSF46689">
    <property type="entry name" value="Homeodomain-like"/>
    <property type="match status" value="2"/>
</dbReference>
<evidence type="ECO:0000256" key="2">
    <source>
        <dbReference type="ARBA" id="ARBA00023125"/>
    </source>
</evidence>
<organism evidence="5 6">
    <name type="scientific">Clostridium disporicum</name>
    <dbReference type="NCBI Taxonomy" id="84024"/>
    <lineage>
        <taxon>Bacteria</taxon>
        <taxon>Bacillati</taxon>
        <taxon>Bacillota</taxon>
        <taxon>Clostridia</taxon>
        <taxon>Eubacteriales</taxon>
        <taxon>Clostridiaceae</taxon>
        <taxon>Clostridium</taxon>
    </lineage>
</organism>
<gene>
    <name evidence="5" type="primary">melR_5</name>
    <name evidence="5" type="ORF">ERS852471_02571</name>
</gene>
<protein>
    <submittedName>
        <fullName evidence="5">AraC family transcriptional regulator</fullName>
    </submittedName>
</protein>